<feature type="transmembrane region" description="Helical" evidence="1">
    <location>
        <begin position="12"/>
        <end position="35"/>
    </location>
</feature>
<evidence type="ECO:0000313" key="4">
    <source>
        <dbReference type="Proteomes" id="UP000093267"/>
    </source>
</evidence>
<keyword evidence="4" id="KW-1185">Reference proteome</keyword>
<dbReference type="CDD" id="cd03392">
    <property type="entry name" value="PAP2_like_2"/>
    <property type="match status" value="1"/>
</dbReference>
<feature type="transmembrane region" description="Helical" evidence="1">
    <location>
        <begin position="55"/>
        <end position="80"/>
    </location>
</feature>
<evidence type="ECO:0000256" key="1">
    <source>
        <dbReference type="SAM" id="Phobius"/>
    </source>
</evidence>
<dbReference type="Gene3D" id="1.20.144.10">
    <property type="entry name" value="Phosphatidic acid phosphatase type 2/haloperoxidase"/>
    <property type="match status" value="2"/>
</dbReference>
<accession>A0A1B2IVT8</accession>
<proteinExistence type="predicted"/>
<name>A0A1B2IVT8_9LACO</name>
<feature type="domain" description="Phosphatidic acid phosphatase type 2/haloperoxidase" evidence="2">
    <location>
        <begin position="87"/>
        <end position="198"/>
    </location>
</feature>
<gene>
    <name evidence="3" type="ORF">AYR63_02730</name>
</gene>
<keyword evidence="1" id="KW-1133">Transmembrane helix</keyword>
<dbReference type="Proteomes" id="UP000093267">
    <property type="component" value="Chromosome"/>
</dbReference>
<dbReference type="PANTHER" id="PTHR14969">
    <property type="entry name" value="SPHINGOSINE-1-PHOSPHATE PHOSPHOHYDROLASE"/>
    <property type="match status" value="1"/>
</dbReference>
<dbReference type="KEGG" id="lpd:AYR62_00220"/>
<evidence type="ECO:0000259" key="2">
    <source>
        <dbReference type="SMART" id="SM00014"/>
    </source>
</evidence>
<evidence type="ECO:0000313" key="3">
    <source>
        <dbReference type="EMBL" id="ANZ66163.1"/>
    </source>
</evidence>
<sequence>MRRQVRQRWEWCLIVSAVCFLVLMGLVAAGVTHGLDQDILNAIRAFKTTQHTRVITGITNTGGPTATLIETLVIAVILVLRRQPWQGGIAVATILMGDGFYSVIKSIVKRPRPLHQILPTGGYSFPSGHTLGTTLVALVIWTLFVTQWHRKWLRWTATVVLILWVLLVGFSRLYLQVHFPTDVLGGVLGAILLWSGIRLLGGNQPNS</sequence>
<protein>
    <recommendedName>
        <fullName evidence="2">Phosphatidic acid phosphatase type 2/haloperoxidase domain-containing protein</fullName>
    </recommendedName>
</protein>
<feature type="transmembrane region" description="Helical" evidence="1">
    <location>
        <begin position="152"/>
        <end position="171"/>
    </location>
</feature>
<feature type="transmembrane region" description="Helical" evidence="1">
    <location>
        <begin position="128"/>
        <end position="145"/>
    </location>
</feature>
<feature type="transmembrane region" description="Helical" evidence="1">
    <location>
        <begin position="87"/>
        <end position="108"/>
    </location>
</feature>
<dbReference type="RefSeq" id="WP_056987995.1">
    <property type="nucleotide sequence ID" value="NZ_CP014912.1"/>
</dbReference>
<dbReference type="PANTHER" id="PTHR14969:SF13">
    <property type="entry name" value="AT30094P"/>
    <property type="match status" value="1"/>
</dbReference>
<keyword evidence="1" id="KW-0472">Membrane</keyword>
<dbReference type="EMBL" id="CP014924">
    <property type="protein sequence ID" value="ANZ66163.1"/>
    <property type="molecule type" value="Genomic_DNA"/>
</dbReference>
<reference evidence="3 4" key="1">
    <citation type="submission" date="2016-03" db="EMBL/GenBank/DDBJ databases">
        <title>Pediococcus and Lactobacillus from brewery environment - whole genome sequencing and assembly.</title>
        <authorList>
            <person name="Behr J."/>
            <person name="Geissler A.J."/>
            <person name="Vogel R.F."/>
        </authorList>
    </citation>
    <scope>NUCLEOTIDE SEQUENCE [LARGE SCALE GENOMIC DNA]</scope>
    <source>
        <strain evidence="3 4">TMW 1.1995</strain>
    </source>
</reference>
<dbReference type="AlphaFoldDB" id="A0A1B2IVT8"/>
<dbReference type="InterPro" id="IPR036938">
    <property type="entry name" value="PAP2/HPO_sf"/>
</dbReference>
<dbReference type="STRING" id="240427.AYR62_00220"/>
<keyword evidence="1" id="KW-0812">Transmembrane</keyword>
<dbReference type="InterPro" id="IPR000326">
    <property type="entry name" value="PAP2/HPO"/>
</dbReference>
<dbReference type="SMART" id="SM00014">
    <property type="entry name" value="acidPPc"/>
    <property type="match status" value="1"/>
</dbReference>
<dbReference type="SUPFAM" id="SSF48317">
    <property type="entry name" value="Acid phosphatase/Vanadium-dependent haloperoxidase"/>
    <property type="match status" value="1"/>
</dbReference>
<dbReference type="OrthoDB" id="9789113at2"/>
<organism evidence="3 4">
    <name type="scientific">Secundilactobacillus paracollinoides</name>
    <dbReference type="NCBI Taxonomy" id="240427"/>
    <lineage>
        <taxon>Bacteria</taxon>
        <taxon>Bacillati</taxon>
        <taxon>Bacillota</taxon>
        <taxon>Bacilli</taxon>
        <taxon>Lactobacillales</taxon>
        <taxon>Lactobacillaceae</taxon>
        <taxon>Secundilactobacillus</taxon>
    </lineage>
</organism>
<dbReference type="Pfam" id="PF01569">
    <property type="entry name" value="PAP2"/>
    <property type="match status" value="1"/>
</dbReference>
<feature type="transmembrane region" description="Helical" evidence="1">
    <location>
        <begin position="183"/>
        <end position="201"/>
    </location>
</feature>